<evidence type="ECO:0000256" key="1">
    <source>
        <dbReference type="SAM" id="MobiDB-lite"/>
    </source>
</evidence>
<reference evidence="2" key="1">
    <citation type="submission" date="2018-05" db="EMBL/GenBank/DDBJ databases">
        <title>Draft genome of Mucuna pruriens seed.</title>
        <authorList>
            <person name="Nnadi N.E."/>
            <person name="Vos R."/>
            <person name="Hasami M.H."/>
            <person name="Devisetty U.K."/>
            <person name="Aguiy J.C."/>
        </authorList>
    </citation>
    <scope>NUCLEOTIDE SEQUENCE [LARGE SCALE GENOMIC DNA]</scope>
    <source>
        <strain evidence="2">JCA_2017</strain>
    </source>
</reference>
<protein>
    <submittedName>
        <fullName evidence="2">Uncharacterized protein</fullName>
    </submittedName>
</protein>
<feature type="compositionally biased region" description="Basic and acidic residues" evidence="1">
    <location>
        <begin position="1"/>
        <end position="16"/>
    </location>
</feature>
<organism evidence="2 3">
    <name type="scientific">Mucuna pruriens</name>
    <name type="common">Velvet bean</name>
    <name type="synonym">Dolichos pruriens</name>
    <dbReference type="NCBI Taxonomy" id="157652"/>
    <lineage>
        <taxon>Eukaryota</taxon>
        <taxon>Viridiplantae</taxon>
        <taxon>Streptophyta</taxon>
        <taxon>Embryophyta</taxon>
        <taxon>Tracheophyta</taxon>
        <taxon>Spermatophyta</taxon>
        <taxon>Magnoliopsida</taxon>
        <taxon>eudicotyledons</taxon>
        <taxon>Gunneridae</taxon>
        <taxon>Pentapetalae</taxon>
        <taxon>rosids</taxon>
        <taxon>fabids</taxon>
        <taxon>Fabales</taxon>
        <taxon>Fabaceae</taxon>
        <taxon>Papilionoideae</taxon>
        <taxon>50 kb inversion clade</taxon>
        <taxon>NPAAA clade</taxon>
        <taxon>indigoferoid/millettioid clade</taxon>
        <taxon>Phaseoleae</taxon>
        <taxon>Mucuna</taxon>
    </lineage>
</organism>
<dbReference type="AlphaFoldDB" id="A0A371GUX5"/>
<proteinExistence type="predicted"/>
<dbReference type="Gene3D" id="2.40.70.10">
    <property type="entry name" value="Acid Proteases"/>
    <property type="match status" value="1"/>
</dbReference>
<feature type="compositionally biased region" description="Polar residues" evidence="1">
    <location>
        <begin position="17"/>
        <end position="31"/>
    </location>
</feature>
<gene>
    <name evidence="2" type="ORF">CR513_23277</name>
</gene>
<keyword evidence="3" id="KW-1185">Reference proteome</keyword>
<dbReference type="Proteomes" id="UP000257109">
    <property type="component" value="Unassembled WGS sequence"/>
</dbReference>
<evidence type="ECO:0000313" key="3">
    <source>
        <dbReference type="Proteomes" id="UP000257109"/>
    </source>
</evidence>
<sequence>MEKIRTHAEKHIETKENQANQLESERQSSIQKPRPGLPGGQKGEPKYPTQPRPRDYPLTFTPCTYTTQDMPHVAIEVLEGGEGPTCEFHKEYGHSIEECWNLQEQIEKLIQEGHLGHYILGRGQKDLVSVRPTRKGNEDELRRDDRDDTRREERRKERSRSEQRVDTRHRGVITTISSGGANMAKGNPRARDVLAVHVKVGTTPSTTITFSERDMRYEPPRQDETMVISVVMAEYKVERVLIDQGNSANILYWLMYKRLGFPLADLELCLGSLYGFIGKHVMIKGIIELETTFGERSHTCTIPILYTMVDVDASYNIIIGRPTLNKLGAVVSTLHVYVSRIWANHWVARRCYEDSLRIGSQSSQEEELTINMLDLDLDPQCKPEHERPFPAEDLKEVNIGPSPTNKTRIGTVLIKEDEGRLIRTRMCSYGLWPTCWGSTRRSYYPTWLANVVMVKKANGKWRMCTDYTDLNKACPKDPYPLPNIDRLVDRGIMFRPFEFHGRIFRDEAKTTFITDSRTFYYKVMSFGLKNARVTGVRGRHGGEVHNGRRSLQGLGESLPIVEKALTQVEPREVLLRRPNGKILGIHANQEGDKG</sequence>
<dbReference type="Gene3D" id="3.10.10.10">
    <property type="entry name" value="HIV Type 1 Reverse Transcriptase, subunit A, domain 1"/>
    <property type="match status" value="1"/>
</dbReference>
<dbReference type="PANTHER" id="PTHR24559:SF430">
    <property type="entry name" value="RNA-DIRECTED DNA POLYMERASE"/>
    <property type="match status" value="1"/>
</dbReference>
<dbReference type="CDD" id="cd01647">
    <property type="entry name" value="RT_LTR"/>
    <property type="match status" value="1"/>
</dbReference>
<dbReference type="InterPro" id="IPR053134">
    <property type="entry name" value="RNA-dir_DNA_polymerase"/>
</dbReference>
<comment type="caution">
    <text evidence="2">The sequence shown here is derived from an EMBL/GenBank/DDBJ whole genome shotgun (WGS) entry which is preliminary data.</text>
</comment>
<feature type="compositionally biased region" description="Basic and acidic residues" evidence="1">
    <location>
        <begin position="135"/>
        <end position="167"/>
    </location>
</feature>
<evidence type="ECO:0000313" key="2">
    <source>
        <dbReference type="EMBL" id="RDX94357.1"/>
    </source>
</evidence>
<feature type="non-terminal residue" evidence="2">
    <location>
        <position position="1"/>
    </location>
</feature>
<accession>A0A371GUX5</accession>
<dbReference type="InterPro" id="IPR043502">
    <property type="entry name" value="DNA/RNA_pol_sf"/>
</dbReference>
<dbReference type="SUPFAM" id="SSF56672">
    <property type="entry name" value="DNA/RNA polymerases"/>
    <property type="match status" value="1"/>
</dbReference>
<name>A0A371GUX5_MUCPR</name>
<feature type="region of interest" description="Disordered" evidence="1">
    <location>
        <begin position="1"/>
        <end position="58"/>
    </location>
</feature>
<dbReference type="PANTHER" id="PTHR24559">
    <property type="entry name" value="TRANSPOSON TY3-I GAG-POL POLYPROTEIN"/>
    <property type="match status" value="1"/>
</dbReference>
<dbReference type="OrthoDB" id="2919534at2759"/>
<feature type="region of interest" description="Disordered" evidence="1">
    <location>
        <begin position="130"/>
        <end position="167"/>
    </location>
</feature>
<dbReference type="EMBL" id="QJKJ01004390">
    <property type="protein sequence ID" value="RDX94357.1"/>
    <property type="molecule type" value="Genomic_DNA"/>
</dbReference>
<dbReference type="InterPro" id="IPR021109">
    <property type="entry name" value="Peptidase_aspartic_dom_sf"/>
</dbReference>